<feature type="transmembrane region" description="Helical" evidence="2">
    <location>
        <begin position="260"/>
        <end position="281"/>
    </location>
</feature>
<accession>F5XY03</accession>
<dbReference type="STRING" id="365046.Rta_32170"/>
<sequence length="407" mass="44784">MSRAAWVRVGVLVLLVLAGAWLVRATEWVEQEVDQPARGEAARNDFFAFEQLMQRLGVPLERRRALDALPPAGAVLVLQSQYWDLFPQRAVQLREWVESGGHLVLPGTMADDAALEKWLPVRLARQPAAQATVPPRERPAPQRSAAREPQCRPLTASGSAVPAGTVERPYEVCAGPFWRDLRPADGVVPQWMLAGMDRIEVLRVPHGQGSVTVHGAWNLLHNRELLRADTAPAVAAAFQLHRGTRVWLVTEESRPPLLLWIWREAAVAVMLATAALLAWLWRGAVRFGPLGVVPIPERRSMREQLVGTAAFLCRHGAATLHKAQVRALHEAACARLPARASLGQDERIEAVARATGLAAVGLEHAWRDGPRTPHALAGDLGLLEEARRRLLRADPFLRSSTANDHQA</sequence>
<keyword evidence="2" id="KW-1133">Transmembrane helix</keyword>
<protein>
    <recommendedName>
        <fullName evidence="3">DUF4350 domain-containing protein</fullName>
    </recommendedName>
</protein>
<evidence type="ECO:0000313" key="4">
    <source>
        <dbReference type="EMBL" id="AEG94328.1"/>
    </source>
</evidence>
<evidence type="ECO:0000313" key="5">
    <source>
        <dbReference type="Proteomes" id="UP000008385"/>
    </source>
</evidence>
<dbReference type="RefSeq" id="WP_013902559.1">
    <property type="nucleotide sequence ID" value="NC_015677.1"/>
</dbReference>
<reference evidence="5" key="1">
    <citation type="submission" date="2006-01" db="EMBL/GenBank/DDBJ databases">
        <title>Genome of the cyst-dividing bacterium Ramlibacter tataouinensis.</title>
        <authorList>
            <person name="Barakat M."/>
            <person name="Ortet P."/>
            <person name="De Luca G."/>
            <person name="Jourlin-Castelli C."/>
            <person name="Ansaldi M."/>
            <person name="Py B."/>
            <person name="Fichant G."/>
            <person name="Coutinho P."/>
            <person name="Voulhoux R."/>
            <person name="Bastien O."/>
            <person name="Roy S."/>
            <person name="Marechal E."/>
            <person name="Henrissat B."/>
            <person name="Quentin Y."/>
            <person name="Noirot P."/>
            <person name="Filloux A."/>
            <person name="Mejean V."/>
            <person name="DuBow M."/>
            <person name="Barras F."/>
            <person name="Heulin T."/>
        </authorList>
    </citation>
    <scope>NUCLEOTIDE SEQUENCE [LARGE SCALE GENOMIC DNA]</scope>
    <source>
        <strain evidence="5">ATCC BAA-407 / DSM 14655 / LMG 21543 / TTB310</strain>
    </source>
</reference>
<evidence type="ECO:0000259" key="3">
    <source>
        <dbReference type="Pfam" id="PF14258"/>
    </source>
</evidence>
<dbReference type="Proteomes" id="UP000008385">
    <property type="component" value="Chromosome"/>
</dbReference>
<keyword evidence="2" id="KW-0812">Transmembrane</keyword>
<dbReference type="eggNOG" id="COG3064">
    <property type="taxonomic scope" value="Bacteria"/>
</dbReference>
<gene>
    <name evidence="4" type="ordered locus">Rta_32170</name>
</gene>
<feature type="region of interest" description="Disordered" evidence="1">
    <location>
        <begin position="126"/>
        <end position="160"/>
    </location>
</feature>
<dbReference type="Pfam" id="PF14258">
    <property type="entry name" value="DUF4350"/>
    <property type="match status" value="1"/>
</dbReference>
<dbReference type="HOGENOM" id="CLU_037741_2_0_4"/>
<evidence type="ECO:0000256" key="2">
    <source>
        <dbReference type="SAM" id="Phobius"/>
    </source>
</evidence>
<dbReference type="AlphaFoldDB" id="F5XY03"/>
<reference evidence="4 5" key="2">
    <citation type="journal article" date="2011" name="PLoS ONE">
        <title>The Cyst-Dividing Bacterium Ramlibacter tataouinensis TTB310 Genome Reveals a Well-Stocked Toolbox for Adaptation to a Desert Environment.</title>
        <authorList>
            <person name="De Luca G."/>
            <person name="Barakat M."/>
            <person name="Ortet P."/>
            <person name="Fochesato S."/>
            <person name="Jourlin-Castelli C."/>
            <person name="Ansaldi M."/>
            <person name="Py B."/>
            <person name="Fichant G."/>
            <person name="Coutinho P.M."/>
            <person name="Voulhoux R."/>
            <person name="Bastien O."/>
            <person name="Marechal E."/>
            <person name="Henrissat B."/>
            <person name="Quentin Y."/>
            <person name="Noirot P."/>
            <person name="Filloux A."/>
            <person name="Mejean V."/>
            <person name="Dubow M.S."/>
            <person name="Barras F."/>
            <person name="Barbe V."/>
            <person name="Weissenbach J."/>
            <person name="Mihalcescu I."/>
            <person name="Vermeglio A."/>
            <person name="Achouak W."/>
            <person name="Heulin T."/>
        </authorList>
    </citation>
    <scope>NUCLEOTIDE SEQUENCE [LARGE SCALE GENOMIC DNA]</scope>
    <source>
        <strain evidence="5">ATCC BAA-407 / DSM 14655 / LMG 21543 / TTB310</strain>
    </source>
</reference>
<evidence type="ECO:0000256" key="1">
    <source>
        <dbReference type="SAM" id="MobiDB-lite"/>
    </source>
</evidence>
<dbReference type="EMBL" id="CP000245">
    <property type="protein sequence ID" value="AEG94328.1"/>
    <property type="molecule type" value="Genomic_DNA"/>
</dbReference>
<organism evidence="4 5">
    <name type="scientific">Ramlibacter tataouinensis (strain ATCC BAA-407 / DSM 14655 / LMG 21543 / TTB310)</name>
    <dbReference type="NCBI Taxonomy" id="365046"/>
    <lineage>
        <taxon>Bacteria</taxon>
        <taxon>Pseudomonadati</taxon>
        <taxon>Pseudomonadota</taxon>
        <taxon>Betaproteobacteria</taxon>
        <taxon>Burkholderiales</taxon>
        <taxon>Comamonadaceae</taxon>
        <taxon>Ramlibacter</taxon>
    </lineage>
</organism>
<feature type="compositionally biased region" description="Basic and acidic residues" evidence="1">
    <location>
        <begin position="135"/>
        <end position="150"/>
    </location>
</feature>
<proteinExistence type="predicted"/>
<dbReference type="InterPro" id="IPR025646">
    <property type="entry name" value="DUF4350"/>
</dbReference>
<dbReference type="OrthoDB" id="9180052at2"/>
<keyword evidence="2" id="KW-0472">Membrane</keyword>
<dbReference type="KEGG" id="rta:Rta_32170"/>
<keyword evidence="5" id="KW-1185">Reference proteome</keyword>
<name>F5XY03_RAMTT</name>
<feature type="domain" description="DUF4350" evidence="3">
    <location>
        <begin position="42"/>
        <end position="232"/>
    </location>
</feature>